<dbReference type="EMBL" id="JABFUD020000023">
    <property type="protein sequence ID" value="KAI5061264.1"/>
    <property type="molecule type" value="Genomic_DNA"/>
</dbReference>
<sequence>MNEFGSFLKNPITWKKHPSSSFSILVSSLSSSKPKRIRSVLLGVARTAAKLACDLP</sequence>
<evidence type="ECO:0000313" key="1">
    <source>
        <dbReference type="EMBL" id="KAI5061264.1"/>
    </source>
</evidence>
<evidence type="ECO:0000313" key="2">
    <source>
        <dbReference type="Proteomes" id="UP000886520"/>
    </source>
</evidence>
<name>A0A9D4U432_ADICA</name>
<gene>
    <name evidence="1" type="ORF">GOP47_0023769</name>
</gene>
<dbReference type="Proteomes" id="UP000886520">
    <property type="component" value="Chromosome 23"/>
</dbReference>
<proteinExistence type="predicted"/>
<organism evidence="1 2">
    <name type="scientific">Adiantum capillus-veneris</name>
    <name type="common">Maidenhair fern</name>
    <dbReference type="NCBI Taxonomy" id="13818"/>
    <lineage>
        <taxon>Eukaryota</taxon>
        <taxon>Viridiplantae</taxon>
        <taxon>Streptophyta</taxon>
        <taxon>Embryophyta</taxon>
        <taxon>Tracheophyta</taxon>
        <taxon>Polypodiopsida</taxon>
        <taxon>Polypodiidae</taxon>
        <taxon>Polypodiales</taxon>
        <taxon>Pteridineae</taxon>
        <taxon>Pteridaceae</taxon>
        <taxon>Vittarioideae</taxon>
        <taxon>Adiantum</taxon>
    </lineage>
</organism>
<accession>A0A9D4U432</accession>
<feature type="non-terminal residue" evidence="1">
    <location>
        <position position="56"/>
    </location>
</feature>
<protein>
    <submittedName>
        <fullName evidence="1">Uncharacterized protein</fullName>
    </submittedName>
</protein>
<comment type="caution">
    <text evidence="1">The sequence shown here is derived from an EMBL/GenBank/DDBJ whole genome shotgun (WGS) entry which is preliminary data.</text>
</comment>
<dbReference type="AlphaFoldDB" id="A0A9D4U432"/>
<reference evidence="1" key="1">
    <citation type="submission" date="2021-01" db="EMBL/GenBank/DDBJ databases">
        <title>Adiantum capillus-veneris genome.</title>
        <authorList>
            <person name="Fang Y."/>
            <person name="Liao Q."/>
        </authorList>
    </citation>
    <scope>NUCLEOTIDE SEQUENCE</scope>
    <source>
        <strain evidence="1">H3</strain>
        <tissue evidence="1">Leaf</tissue>
    </source>
</reference>
<keyword evidence="2" id="KW-1185">Reference proteome</keyword>